<dbReference type="InterPro" id="IPR012677">
    <property type="entry name" value="Nucleotide-bd_a/b_plait_sf"/>
</dbReference>
<dbReference type="CDD" id="cd21608">
    <property type="entry name" value="RRM2_NsCP33_like"/>
    <property type="match status" value="1"/>
</dbReference>
<dbReference type="InterPro" id="IPR035979">
    <property type="entry name" value="RBD_domain_sf"/>
</dbReference>
<evidence type="ECO:0000259" key="4">
    <source>
        <dbReference type="PROSITE" id="PS50102"/>
    </source>
</evidence>
<keyword evidence="1 2" id="KW-0694">RNA-binding</keyword>
<proteinExistence type="predicted"/>
<evidence type="ECO:0000313" key="5">
    <source>
        <dbReference type="EMBL" id="KAG6687068.1"/>
    </source>
</evidence>
<protein>
    <recommendedName>
        <fullName evidence="4">RRM domain-containing protein</fullName>
    </recommendedName>
</protein>
<feature type="region of interest" description="Disordered" evidence="3">
    <location>
        <begin position="240"/>
        <end position="324"/>
    </location>
</feature>
<feature type="compositionally biased region" description="Polar residues" evidence="3">
    <location>
        <begin position="282"/>
        <end position="293"/>
    </location>
</feature>
<evidence type="ECO:0000256" key="2">
    <source>
        <dbReference type="PROSITE-ProRule" id="PRU00176"/>
    </source>
</evidence>
<sequence>MAFLSKIGNMLRQTASKQISSEFCALKPSVYQAIRCLSSMSSSKLFIGGLSYATDEQSLKEAFAKYGEVVEARVIMDRETGRSRGFGFVTYTSSEEASSAIQALDGQDLHGRRVRVNYATDRARPSFGGGNYGGGYGSNAYGGGGGGYGGNAYGGGGGGGGYGNSAYGGSGGYGAGSSGYGSGGYGSGGNYQGGGGGGNYGSDSYGGGAAGGSGVGYSGGGNYAGGNTYEGVNSGGYGSTGGNYGVAGGDGGSDNYVSASTDNTNIGGGGFDGGIGQGSDGVNQFGSNESSSMGDVAGDFNQDDPLEENQRDDGDETGDFAKRA</sequence>
<dbReference type="SUPFAM" id="SSF54928">
    <property type="entry name" value="RNA-binding domain, RBD"/>
    <property type="match status" value="1"/>
</dbReference>
<dbReference type="Gene3D" id="3.30.70.330">
    <property type="match status" value="1"/>
</dbReference>
<feature type="compositionally biased region" description="Gly residues" evidence="3">
    <location>
        <begin position="266"/>
        <end position="279"/>
    </location>
</feature>
<evidence type="ECO:0000256" key="3">
    <source>
        <dbReference type="SAM" id="MobiDB-lite"/>
    </source>
</evidence>
<dbReference type="EMBL" id="CM031835">
    <property type="protein sequence ID" value="KAG6687068.1"/>
    <property type="molecule type" value="Genomic_DNA"/>
</dbReference>
<accession>A0A922IZ61</accession>
<dbReference type="SMART" id="SM00360">
    <property type="entry name" value="RRM"/>
    <property type="match status" value="1"/>
</dbReference>
<feature type="compositionally biased region" description="Polar residues" evidence="3">
    <location>
        <begin position="255"/>
        <end position="265"/>
    </location>
</feature>
<dbReference type="Pfam" id="PF00076">
    <property type="entry name" value="RRM_1"/>
    <property type="match status" value="1"/>
</dbReference>
<dbReference type="InterPro" id="IPR048289">
    <property type="entry name" value="RRM2_NsCP33-like"/>
</dbReference>
<dbReference type="PROSITE" id="PS50102">
    <property type="entry name" value="RRM"/>
    <property type="match status" value="1"/>
</dbReference>
<dbReference type="InterPro" id="IPR000504">
    <property type="entry name" value="RRM_dom"/>
</dbReference>
<feature type="compositionally biased region" description="Gly residues" evidence="3">
    <location>
        <begin position="240"/>
        <end position="252"/>
    </location>
</feature>
<dbReference type="PANTHER" id="PTHR48027">
    <property type="entry name" value="HETEROGENEOUS NUCLEAR RIBONUCLEOPROTEIN 87F-RELATED"/>
    <property type="match status" value="1"/>
</dbReference>
<organism evidence="5 6">
    <name type="scientific">Carya illinoinensis</name>
    <name type="common">Pecan</name>
    <dbReference type="NCBI Taxonomy" id="32201"/>
    <lineage>
        <taxon>Eukaryota</taxon>
        <taxon>Viridiplantae</taxon>
        <taxon>Streptophyta</taxon>
        <taxon>Embryophyta</taxon>
        <taxon>Tracheophyta</taxon>
        <taxon>Spermatophyta</taxon>
        <taxon>Magnoliopsida</taxon>
        <taxon>eudicotyledons</taxon>
        <taxon>Gunneridae</taxon>
        <taxon>Pentapetalae</taxon>
        <taxon>rosids</taxon>
        <taxon>fabids</taxon>
        <taxon>Fagales</taxon>
        <taxon>Juglandaceae</taxon>
        <taxon>Carya</taxon>
    </lineage>
</organism>
<reference evidence="5" key="1">
    <citation type="submission" date="2021-01" db="EMBL/GenBank/DDBJ databases">
        <authorList>
            <person name="Lovell J.T."/>
            <person name="Bentley N."/>
            <person name="Bhattarai G."/>
            <person name="Jenkins J.W."/>
            <person name="Sreedasyam A."/>
            <person name="Alarcon Y."/>
            <person name="Bock C."/>
            <person name="Boston L."/>
            <person name="Carlson J."/>
            <person name="Cervantes K."/>
            <person name="Clermont K."/>
            <person name="Krom N."/>
            <person name="Kubenka K."/>
            <person name="Mamidi S."/>
            <person name="Mattison C."/>
            <person name="Monteros M."/>
            <person name="Pisani C."/>
            <person name="Plott C."/>
            <person name="Rajasekar S."/>
            <person name="Rhein H.S."/>
            <person name="Rohla C."/>
            <person name="Song M."/>
            <person name="Hilaire R.S."/>
            <person name="Shu S."/>
            <person name="Wells L."/>
            <person name="Wang X."/>
            <person name="Webber J."/>
            <person name="Heerema R.J."/>
            <person name="Klein P."/>
            <person name="Conner P."/>
            <person name="Grauke L."/>
            <person name="Grimwood J."/>
            <person name="Schmutz J."/>
            <person name="Randall J.J."/>
        </authorList>
    </citation>
    <scope>NUCLEOTIDE SEQUENCE</scope>
    <source>
        <tissue evidence="5">Leaf</tissue>
    </source>
</reference>
<dbReference type="GO" id="GO:0003723">
    <property type="term" value="F:RNA binding"/>
    <property type="evidence" value="ECO:0007669"/>
    <property type="project" value="UniProtKB-UniRule"/>
</dbReference>
<dbReference type="OrthoDB" id="439808at2759"/>
<evidence type="ECO:0000313" key="6">
    <source>
        <dbReference type="Proteomes" id="UP000811246"/>
    </source>
</evidence>
<name>A0A922IZ61_CARIL</name>
<dbReference type="Proteomes" id="UP000811246">
    <property type="component" value="Chromosome 11"/>
</dbReference>
<comment type="caution">
    <text evidence="5">The sequence shown here is derived from an EMBL/GenBank/DDBJ whole genome shotgun (WGS) entry which is preliminary data.</text>
</comment>
<gene>
    <name evidence="5" type="ORF">I3842_11G052300</name>
</gene>
<dbReference type="PRINTS" id="PR01228">
    <property type="entry name" value="EGGSHELL"/>
</dbReference>
<feature type="domain" description="RRM" evidence="4">
    <location>
        <begin position="43"/>
        <end position="121"/>
    </location>
</feature>
<dbReference type="InterPro" id="IPR052462">
    <property type="entry name" value="SLIRP/GR-RBP-like"/>
</dbReference>
<evidence type="ECO:0000256" key="1">
    <source>
        <dbReference type="ARBA" id="ARBA00022884"/>
    </source>
</evidence>
<dbReference type="FunFam" id="3.30.70.330:FF:000631">
    <property type="entry name" value="Glycine-rich RNA-binding protein 3, mitochondrial"/>
    <property type="match status" value="1"/>
</dbReference>
<dbReference type="AlphaFoldDB" id="A0A922IZ61"/>